<keyword evidence="3" id="KW-0378">Hydrolase</keyword>
<evidence type="ECO:0000313" key="6">
    <source>
        <dbReference type="EMBL" id="KAA2258555.1"/>
    </source>
</evidence>
<dbReference type="PANTHER" id="PTHR24276:SF98">
    <property type="entry name" value="FI18310P1-RELATED"/>
    <property type="match status" value="1"/>
</dbReference>
<protein>
    <submittedName>
        <fullName evidence="6">Serine protease</fullName>
    </submittedName>
</protein>
<dbReference type="EMBL" id="VUOB01000041">
    <property type="protein sequence ID" value="KAA2258555.1"/>
    <property type="molecule type" value="Genomic_DNA"/>
</dbReference>
<sequence>MRTNGSRSGALAATLAVLALAGCLGQGQALAAGRARPAIVGGTSATTTAYPWAVALTTDQGEFFCGGALAAPTKVITAAHCVTERTAVGVRSLPVESLRVVVGRTDLRARDGASVLVDRTWVHPDFRDAMAGADVAVLTLAQPVSARPVPLVGAGDGASYQPGTEATVLGWGRTGEYRDPSPTLREVRVPIMPDTECARDEDTYAPDSMTCAGLPDGGKDACDGDSGGPMTVGGRLAGVVSWGDGCARRGKPGVYVRLAAYRELVGAQLGS</sequence>
<dbReference type="InterPro" id="IPR033116">
    <property type="entry name" value="TRYPSIN_SER"/>
</dbReference>
<dbReference type="InterPro" id="IPR001314">
    <property type="entry name" value="Peptidase_S1A"/>
</dbReference>
<keyword evidence="2" id="KW-1015">Disulfide bond</keyword>
<dbReference type="SUPFAM" id="SSF50494">
    <property type="entry name" value="Trypsin-like serine proteases"/>
    <property type="match status" value="1"/>
</dbReference>
<proteinExistence type="inferred from homology"/>
<comment type="similarity">
    <text evidence="1">Belongs to the peptidase S1 family.</text>
</comment>
<dbReference type="PROSITE" id="PS50240">
    <property type="entry name" value="TRYPSIN_DOM"/>
    <property type="match status" value="1"/>
</dbReference>
<name>A0A5B2X5T6_9PSEU</name>
<dbReference type="RefSeq" id="WP_149851551.1">
    <property type="nucleotide sequence ID" value="NZ_VUOB01000041.1"/>
</dbReference>
<dbReference type="GO" id="GO:0004252">
    <property type="term" value="F:serine-type endopeptidase activity"/>
    <property type="evidence" value="ECO:0007669"/>
    <property type="project" value="InterPro"/>
</dbReference>
<gene>
    <name evidence="6" type="ORF">F0L68_22100</name>
</gene>
<keyword evidence="7" id="KW-1185">Reference proteome</keyword>
<evidence type="ECO:0000256" key="3">
    <source>
        <dbReference type="RuleBase" id="RU363034"/>
    </source>
</evidence>
<dbReference type="FunFam" id="2.40.10.10:FF:000002">
    <property type="entry name" value="Transmembrane protease serine"/>
    <property type="match status" value="1"/>
</dbReference>
<dbReference type="OrthoDB" id="1496095at2"/>
<evidence type="ECO:0000313" key="7">
    <source>
        <dbReference type="Proteomes" id="UP000323454"/>
    </source>
</evidence>
<accession>A0A5B2X5T6</accession>
<dbReference type="InterPro" id="IPR001254">
    <property type="entry name" value="Trypsin_dom"/>
</dbReference>
<dbReference type="Proteomes" id="UP000323454">
    <property type="component" value="Unassembled WGS sequence"/>
</dbReference>
<dbReference type="PROSITE" id="PS00135">
    <property type="entry name" value="TRYPSIN_SER"/>
    <property type="match status" value="1"/>
</dbReference>
<keyword evidence="3 6" id="KW-0645">Protease</keyword>
<keyword evidence="4" id="KW-0732">Signal</keyword>
<dbReference type="PROSITE" id="PS51257">
    <property type="entry name" value="PROKAR_LIPOPROTEIN"/>
    <property type="match status" value="1"/>
</dbReference>
<evidence type="ECO:0000259" key="5">
    <source>
        <dbReference type="PROSITE" id="PS50240"/>
    </source>
</evidence>
<dbReference type="PANTHER" id="PTHR24276">
    <property type="entry name" value="POLYSERASE-RELATED"/>
    <property type="match status" value="1"/>
</dbReference>
<feature type="signal peptide" evidence="4">
    <location>
        <begin position="1"/>
        <end position="31"/>
    </location>
</feature>
<comment type="caution">
    <text evidence="6">The sequence shown here is derived from an EMBL/GenBank/DDBJ whole genome shotgun (WGS) entry which is preliminary data.</text>
</comment>
<feature type="chain" id="PRO_5022817108" evidence="4">
    <location>
        <begin position="32"/>
        <end position="271"/>
    </location>
</feature>
<dbReference type="InterPro" id="IPR009003">
    <property type="entry name" value="Peptidase_S1_PA"/>
</dbReference>
<dbReference type="Gene3D" id="2.40.10.10">
    <property type="entry name" value="Trypsin-like serine proteases"/>
    <property type="match status" value="1"/>
</dbReference>
<keyword evidence="3" id="KW-0720">Serine protease</keyword>
<dbReference type="GO" id="GO:0006508">
    <property type="term" value="P:proteolysis"/>
    <property type="evidence" value="ECO:0007669"/>
    <property type="project" value="UniProtKB-KW"/>
</dbReference>
<dbReference type="InterPro" id="IPR050430">
    <property type="entry name" value="Peptidase_S1"/>
</dbReference>
<dbReference type="InterPro" id="IPR043504">
    <property type="entry name" value="Peptidase_S1_PA_chymotrypsin"/>
</dbReference>
<dbReference type="AlphaFoldDB" id="A0A5B2X5T6"/>
<evidence type="ECO:0000256" key="4">
    <source>
        <dbReference type="SAM" id="SignalP"/>
    </source>
</evidence>
<reference evidence="6 7" key="2">
    <citation type="submission" date="2019-09" db="EMBL/GenBank/DDBJ databases">
        <authorList>
            <person name="Jin C."/>
        </authorList>
    </citation>
    <scope>NUCLEOTIDE SEQUENCE [LARGE SCALE GENOMIC DNA]</scope>
    <source>
        <strain evidence="6 7">AN110305</strain>
    </source>
</reference>
<dbReference type="Pfam" id="PF00089">
    <property type="entry name" value="Trypsin"/>
    <property type="match status" value="1"/>
</dbReference>
<evidence type="ECO:0000256" key="1">
    <source>
        <dbReference type="ARBA" id="ARBA00007664"/>
    </source>
</evidence>
<dbReference type="InterPro" id="IPR018114">
    <property type="entry name" value="TRYPSIN_HIS"/>
</dbReference>
<dbReference type="CDD" id="cd00190">
    <property type="entry name" value="Tryp_SPc"/>
    <property type="match status" value="1"/>
</dbReference>
<dbReference type="SMART" id="SM00020">
    <property type="entry name" value="Tryp_SPc"/>
    <property type="match status" value="1"/>
</dbReference>
<dbReference type="PROSITE" id="PS00134">
    <property type="entry name" value="TRYPSIN_HIS"/>
    <property type="match status" value="1"/>
</dbReference>
<feature type="domain" description="Peptidase S1" evidence="5">
    <location>
        <begin position="39"/>
        <end position="270"/>
    </location>
</feature>
<dbReference type="PRINTS" id="PR00722">
    <property type="entry name" value="CHYMOTRYPSIN"/>
</dbReference>
<reference evidence="6 7" key="1">
    <citation type="submission" date="2019-09" db="EMBL/GenBank/DDBJ databases">
        <title>Goodfellowia gen. nov., a new genus of the Pseudonocardineae related to Actinoalloteichus, containing Goodfellowia coeruleoviolacea gen. nov., comb. nov. gen. nov., comb. nov.</title>
        <authorList>
            <person name="Labeda D."/>
        </authorList>
    </citation>
    <scope>NUCLEOTIDE SEQUENCE [LARGE SCALE GENOMIC DNA]</scope>
    <source>
        <strain evidence="6 7">AN110305</strain>
    </source>
</reference>
<evidence type="ECO:0000256" key="2">
    <source>
        <dbReference type="ARBA" id="ARBA00023157"/>
    </source>
</evidence>
<organism evidence="6 7">
    <name type="scientific">Solihabitans fulvus</name>
    <dbReference type="NCBI Taxonomy" id="1892852"/>
    <lineage>
        <taxon>Bacteria</taxon>
        <taxon>Bacillati</taxon>
        <taxon>Actinomycetota</taxon>
        <taxon>Actinomycetes</taxon>
        <taxon>Pseudonocardiales</taxon>
        <taxon>Pseudonocardiaceae</taxon>
        <taxon>Solihabitans</taxon>
    </lineage>
</organism>